<dbReference type="Pfam" id="PF11136">
    <property type="entry name" value="DUF2889"/>
    <property type="match status" value="1"/>
</dbReference>
<dbReference type="EMBL" id="NPDT01000001">
    <property type="protein sequence ID" value="PJZ67120.1"/>
    <property type="molecule type" value="Genomic_DNA"/>
</dbReference>
<dbReference type="InterPro" id="IPR021312">
    <property type="entry name" value="DUF2889"/>
</dbReference>
<sequence length="213" mass="25513">MALSQLKQKIRYKDCGFQRRYESRYYWFPEESPPTCLIEVSQRDPYHDMTLYMLVNLATMKIIDIDVEEDRVPYETCPHAIKSYSYLIGEDISYNKIMRKFPEDKTIGCLHINELLQNAAQSFSSAYAFFLKERNFPPEWDEYRMYQGNMDAKSRREIGRHWWMKDKGVRNSCYSFSDRHETQEIKQQVKPLDSITTLMVKEFRSARTDKTES</sequence>
<organism evidence="1 2">
    <name type="scientific">Leptospira wolffii</name>
    <dbReference type="NCBI Taxonomy" id="409998"/>
    <lineage>
        <taxon>Bacteria</taxon>
        <taxon>Pseudomonadati</taxon>
        <taxon>Spirochaetota</taxon>
        <taxon>Spirochaetia</taxon>
        <taxon>Leptospirales</taxon>
        <taxon>Leptospiraceae</taxon>
        <taxon>Leptospira</taxon>
    </lineage>
</organism>
<gene>
    <name evidence="1" type="ORF">CH371_03335</name>
</gene>
<accession>A0A2M9ZFB0</accession>
<reference evidence="1 2" key="1">
    <citation type="submission" date="2017-07" db="EMBL/GenBank/DDBJ databases">
        <title>Leptospira spp. isolated from tropical soils.</title>
        <authorList>
            <person name="Thibeaux R."/>
            <person name="Iraola G."/>
            <person name="Ferres I."/>
            <person name="Bierque E."/>
            <person name="Girault D."/>
            <person name="Soupe-Gilbert M.-E."/>
            <person name="Picardeau M."/>
            <person name="Goarant C."/>
        </authorList>
    </citation>
    <scope>NUCLEOTIDE SEQUENCE [LARGE SCALE GENOMIC DNA]</scope>
    <source>
        <strain evidence="1 2">FH2-C-A2</strain>
    </source>
</reference>
<dbReference type="RefSeq" id="WP_016546202.1">
    <property type="nucleotide sequence ID" value="NZ_NPDT01000001.1"/>
</dbReference>
<protein>
    <submittedName>
        <fullName evidence="1">DUF2889 domain-containing protein</fullName>
    </submittedName>
</protein>
<comment type="caution">
    <text evidence="1">The sequence shown here is derived from an EMBL/GenBank/DDBJ whole genome shotgun (WGS) entry which is preliminary data.</text>
</comment>
<evidence type="ECO:0000313" key="1">
    <source>
        <dbReference type="EMBL" id="PJZ67120.1"/>
    </source>
</evidence>
<name>A0A2M9ZFB0_9LEPT</name>
<dbReference type="Proteomes" id="UP000231912">
    <property type="component" value="Unassembled WGS sequence"/>
</dbReference>
<proteinExistence type="predicted"/>
<evidence type="ECO:0000313" key="2">
    <source>
        <dbReference type="Proteomes" id="UP000231912"/>
    </source>
</evidence>
<dbReference type="AlphaFoldDB" id="A0A2M9ZFB0"/>